<keyword evidence="2" id="KW-1185">Reference proteome</keyword>
<dbReference type="AlphaFoldDB" id="A0AAV4S0C9"/>
<accession>A0AAV4S0C9</accession>
<dbReference type="EMBL" id="BPLR01008553">
    <property type="protein sequence ID" value="GIY25503.1"/>
    <property type="molecule type" value="Genomic_DNA"/>
</dbReference>
<proteinExistence type="predicted"/>
<dbReference type="Proteomes" id="UP001054945">
    <property type="component" value="Unassembled WGS sequence"/>
</dbReference>
<sequence>MRSSTVPSIRLPIPARCCGSRVTCASLLHHERLAPGVRVRQRGPPDPQDHLCRRRDLHVLVRSFPERCDCSGEALPTRQPEAGFYSDTSSTSFFFPRLLLHGLTTVTGN</sequence>
<evidence type="ECO:0000313" key="1">
    <source>
        <dbReference type="EMBL" id="GIY25503.1"/>
    </source>
</evidence>
<comment type="caution">
    <text evidence="1">The sequence shown here is derived from an EMBL/GenBank/DDBJ whole genome shotgun (WGS) entry which is preliminary data.</text>
</comment>
<protein>
    <submittedName>
        <fullName evidence="1">Uncharacterized protein</fullName>
    </submittedName>
</protein>
<gene>
    <name evidence="1" type="ORF">CEXT_327221</name>
</gene>
<name>A0AAV4S0C9_CAEEX</name>
<evidence type="ECO:0000313" key="2">
    <source>
        <dbReference type="Proteomes" id="UP001054945"/>
    </source>
</evidence>
<reference evidence="1 2" key="1">
    <citation type="submission" date="2021-06" db="EMBL/GenBank/DDBJ databases">
        <title>Caerostris extrusa draft genome.</title>
        <authorList>
            <person name="Kono N."/>
            <person name="Arakawa K."/>
        </authorList>
    </citation>
    <scope>NUCLEOTIDE SEQUENCE [LARGE SCALE GENOMIC DNA]</scope>
</reference>
<organism evidence="1 2">
    <name type="scientific">Caerostris extrusa</name>
    <name type="common">Bark spider</name>
    <name type="synonym">Caerostris bankana</name>
    <dbReference type="NCBI Taxonomy" id="172846"/>
    <lineage>
        <taxon>Eukaryota</taxon>
        <taxon>Metazoa</taxon>
        <taxon>Ecdysozoa</taxon>
        <taxon>Arthropoda</taxon>
        <taxon>Chelicerata</taxon>
        <taxon>Arachnida</taxon>
        <taxon>Araneae</taxon>
        <taxon>Araneomorphae</taxon>
        <taxon>Entelegynae</taxon>
        <taxon>Araneoidea</taxon>
        <taxon>Araneidae</taxon>
        <taxon>Caerostris</taxon>
    </lineage>
</organism>